<dbReference type="eggNOG" id="COG4114">
    <property type="taxonomic scope" value="Bacteria"/>
</dbReference>
<dbReference type="AlphaFoldDB" id="Q9K8P2"/>
<dbReference type="PIR" id="A84020">
    <property type="entry name" value="A84020"/>
</dbReference>
<reference evidence="1 2" key="1">
    <citation type="journal article" date="2000" name="Nucleic Acids Res.">
        <title>Complete genome sequence of the alkaliphilic bacterium Bacillus halodurans and genomic sequence comparison with Bacillus subtilis.</title>
        <authorList>
            <person name="Takami H."/>
            <person name="Nakasone K."/>
            <person name="Takaki Y."/>
            <person name="Maeno G."/>
            <person name="Sasaki R."/>
            <person name="Masui N."/>
            <person name="Fuji F."/>
            <person name="Hirama C."/>
            <person name="Nakamura Y."/>
            <person name="Ogasawara N."/>
            <person name="Kuhara S."/>
            <person name="Horikoshi K."/>
        </authorList>
    </citation>
    <scope>NUCLEOTIDE SEQUENCE [LARGE SCALE GENOMIC DNA]</scope>
    <source>
        <strain evidence="2">ATCC BAA-125 / DSM 18197 / FERM 7344 / JCM 9153 / C-125</strain>
    </source>
</reference>
<gene>
    <name evidence="1" type="ordered locus">BH2961</name>
</gene>
<keyword evidence="2" id="KW-1185">Reference proteome</keyword>
<dbReference type="EMBL" id="BA000004">
    <property type="protein sequence ID" value="BAB06680.1"/>
    <property type="molecule type" value="Genomic_DNA"/>
</dbReference>
<proteinExistence type="predicted"/>
<dbReference type="DNASU" id="892963"/>
<sequence length="258" mass="29512">MMDEEIQQQLKEMFFVHTFPVEKVDLMITETGLVGKEGAWKMVEWRNGILKGKELKVGGASMIKPFSLLFAAHYYLASVKNQWLLFDELAFFSKGKEVGFELRRARLEPLALNDISSYFTALAKRIAPIIENIAEVADLPKTHAFGLLAFPLYQQQSAWLKKETDQTTELRIRTDGEVLKQLSGDAFGLKRNPFDVKFRYVSSWADPNEHVRIKPACCLSYLKEGGNYCYSCPKMDTEQREVRAAQLREQAAQQQKSS</sequence>
<protein>
    <submittedName>
        <fullName evidence="1">BH2961 protein</fullName>
    </submittedName>
</protein>
<evidence type="ECO:0000313" key="1">
    <source>
        <dbReference type="EMBL" id="BAB06680.1"/>
    </source>
</evidence>
<accession>Q9K8P2</accession>
<dbReference type="STRING" id="272558.gene:10728871"/>
<evidence type="ECO:0000313" key="2">
    <source>
        <dbReference type="Proteomes" id="UP000001258"/>
    </source>
</evidence>
<organism evidence="1 2">
    <name type="scientific">Halalkalibacterium halodurans (strain ATCC BAA-125 / DSM 18197 / FERM 7344 / JCM 9153 / C-125)</name>
    <name type="common">Bacillus halodurans</name>
    <dbReference type="NCBI Taxonomy" id="272558"/>
    <lineage>
        <taxon>Bacteria</taxon>
        <taxon>Bacillati</taxon>
        <taxon>Bacillota</taxon>
        <taxon>Bacilli</taxon>
        <taxon>Bacillales</taxon>
        <taxon>Bacillaceae</taxon>
        <taxon>Halalkalibacterium (ex Joshi et al. 2022)</taxon>
    </lineage>
</organism>
<name>Q9K8P2_HALH5</name>
<dbReference type="Proteomes" id="UP000001258">
    <property type="component" value="Chromosome"/>
</dbReference>
<dbReference type="HOGENOM" id="CLU_069996_0_0_9"/>
<dbReference type="KEGG" id="bha:BH2961"/>